<dbReference type="SUPFAM" id="SSF56672">
    <property type="entry name" value="DNA/RNA polymerases"/>
    <property type="match status" value="1"/>
</dbReference>
<evidence type="ECO:0000256" key="6">
    <source>
        <dbReference type="ARBA" id="ARBA00023125"/>
    </source>
</evidence>
<dbReference type="Pfam" id="PF03104">
    <property type="entry name" value="DNA_pol_B_exo1"/>
    <property type="match status" value="1"/>
</dbReference>
<dbReference type="EMBL" id="EU662157">
    <property type="protein sequence ID" value="ACD75433.1"/>
    <property type="molecule type" value="Genomic_DNA"/>
</dbReference>
<evidence type="ECO:0000256" key="7">
    <source>
        <dbReference type="ARBA" id="ARBA00049244"/>
    </source>
</evidence>
<keyword evidence="5" id="KW-1194">Viral DNA replication</keyword>
<keyword evidence="9" id="KW-0175">Coiled coil</keyword>
<keyword evidence="3 8" id="KW-0548">Nucleotidyltransferase</keyword>
<accession>B3GAM5</accession>
<dbReference type="InterPro" id="IPR006172">
    <property type="entry name" value="DNA-dir_DNA_pol_B"/>
</dbReference>
<dbReference type="InterPro" id="IPR006133">
    <property type="entry name" value="DNA-dir_DNA_pol_B_exonuc"/>
</dbReference>
<dbReference type="GO" id="GO:0000166">
    <property type="term" value="F:nucleotide binding"/>
    <property type="evidence" value="ECO:0007669"/>
    <property type="project" value="InterPro"/>
</dbReference>
<dbReference type="Gene3D" id="3.90.1600.10">
    <property type="entry name" value="Palm domain of DNA polymerase"/>
    <property type="match status" value="1"/>
</dbReference>
<dbReference type="InterPro" id="IPR050240">
    <property type="entry name" value="DNA_pol_type-B"/>
</dbReference>
<dbReference type="SUPFAM" id="SSF53098">
    <property type="entry name" value="Ribonuclease H-like"/>
    <property type="match status" value="1"/>
</dbReference>
<dbReference type="SMART" id="SM00486">
    <property type="entry name" value="POLBc"/>
    <property type="match status" value="1"/>
</dbReference>
<dbReference type="InterPro" id="IPR012337">
    <property type="entry name" value="RNaseH-like_sf"/>
</dbReference>
<name>B3GAM5_9VIRU</name>
<dbReference type="GO" id="GO:0039693">
    <property type="term" value="P:viral DNA genome replication"/>
    <property type="evidence" value="ECO:0007669"/>
    <property type="project" value="UniProtKB-KW"/>
</dbReference>
<evidence type="ECO:0000259" key="11">
    <source>
        <dbReference type="Pfam" id="PF03104"/>
    </source>
</evidence>
<dbReference type="InterPro" id="IPR017964">
    <property type="entry name" value="DNA-dir_DNA_pol_B_CS"/>
</dbReference>
<feature type="domain" description="DNA-directed DNA polymerase family B multifunctional" evidence="10">
    <location>
        <begin position="370"/>
        <end position="683"/>
    </location>
</feature>
<evidence type="ECO:0000313" key="12">
    <source>
        <dbReference type="EMBL" id="ACD75433.1"/>
    </source>
</evidence>
<evidence type="ECO:0000256" key="1">
    <source>
        <dbReference type="ARBA" id="ARBA00005755"/>
    </source>
</evidence>
<proteinExistence type="inferred from homology"/>
<evidence type="ECO:0000256" key="4">
    <source>
        <dbReference type="ARBA" id="ARBA00022932"/>
    </source>
</evidence>
<evidence type="ECO:0000259" key="10">
    <source>
        <dbReference type="Pfam" id="PF00136"/>
    </source>
</evidence>
<dbReference type="GO" id="GO:0006261">
    <property type="term" value="P:DNA-templated DNA replication"/>
    <property type="evidence" value="ECO:0007669"/>
    <property type="project" value="TreeGrafter"/>
</dbReference>
<dbReference type="InterPro" id="IPR036397">
    <property type="entry name" value="RNaseH_sf"/>
</dbReference>
<dbReference type="InterPro" id="IPR006134">
    <property type="entry name" value="DNA-dir_DNA_pol_B_multi_dom"/>
</dbReference>
<dbReference type="PROSITE" id="PS00116">
    <property type="entry name" value="DNA_POLYMERASE_B"/>
    <property type="match status" value="1"/>
</dbReference>
<dbReference type="Pfam" id="PF00136">
    <property type="entry name" value="DNA_pol_B"/>
    <property type="match status" value="1"/>
</dbReference>
<dbReference type="GO" id="GO:0003677">
    <property type="term" value="F:DNA binding"/>
    <property type="evidence" value="ECO:0007669"/>
    <property type="project" value="UniProtKB-KW"/>
</dbReference>
<dbReference type="PANTHER" id="PTHR10322">
    <property type="entry name" value="DNA POLYMERASE CATALYTIC SUBUNIT"/>
    <property type="match status" value="1"/>
</dbReference>
<dbReference type="GO" id="GO:0003887">
    <property type="term" value="F:DNA-directed DNA polymerase activity"/>
    <property type="evidence" value="ECO:0007669"/>
    <property type="project" value="UniProtKB-KW"/>
</dbReference>
<comment type="similarity">
    <text evidence="1 8">Belongs to the DNA polymerase type-B family.</text>
</comment>
<dbReference type="EC" id="2.7.7.7" evidence="8"/>
<feature type="coiled-coil region" evidence="9">
    <location>
        <begin position="672"/>
        <end position="699"/>
    </location>
</feature>
<evidence type="ECO:0000256" key="3">
    <source>
        <dbReference type="ARBA" id="ARBA00022695"/>
    </source>
</evidence>
<keyword evidence="4 8" id="KW-0239">DNA-directed DNA polymerase</keyword>
<dbReference type="Gene3D" id="3.30.420.10">
    <property type="entry name" value="Ribonuclease H-like superfamily/Ribonuclease H"/>
    <property type="match status" value="1"/>
</dbReference>
<keyword evidence="6 8" id="KW-0238">DNA-binding</keyword>
<reference evidence="12" key="1">
    <citation type="submission" date="2008-04" db="EMBL/GenBank/DDBJ databases">
        <title>Virus population dynamics and acquired virus resistance in natural microbial communities.</title>
        <authorList>
            <person name="Andersson A.A."/>
            <person name="Banfield J.F."/>
        </authorList>
    </citation>
    <scope>NUCLEOTIDE SEQUENCE</scope>
</reference>
<evidence type="ECO:0000256" key="5">
    <source>
        <dbReference type="ARBA" id="ARBA00023109"/>
    </source>
</evidence>
<protein>
    <recommendedName>
        <fullName evidence="8">DNA polymerase</fullName>
        <ecNumber evidence="8">2.7.7.7</ecNumber>
    </recommendedName>
</protein>
<dbReference type="PANTHER" id="PTHR10322:SF23">
    <property type="entry name" value="DNA POLYMERASE DELTA CATALYTIC SUBUNIT"/>
    <property type="match status" value="1"/>
</dbReference>
<dbReference type="PRINTS" id="PR00106">
    <property type="entry name" value="DNAPOLB"/>
</dbReference>
<keyword evidence="8" id="KW-0235">DNA replication</keyword>
<feature type="domain" description="DNA-directed DNA polymerase family B exonuclease" evidence="11">
    <location>
        <begin position="117"/>
        <end position="297"/>
    </location>
</feature>
<comment type="catalytic activity">
    <reaction evidence="7 8">
        <text>DNA(n) + a 2'-deoxyribonucleoside 5'-triphosphate = DNA(n+1) + diphosphate</text>
        <dbReference type="Rhea" id="RHEA:22508"/>
        <dbReference type="Rhea" id="RHEA-COMP:17339"/>
        <dbReference type="Rhea" id="RHEA-COMP:17340"/>
        <dbReference type="ChEBI" id="CHEBI:33019"/>
        <dbReference type="ChEBI" id="CHEBI:61560"/>
        <dbReference type="ChEBI" id="CHEBI:173112"/>
        <dbReference type="EC" id="2.7.7.7"/>
    </reaction>
</comment>
<sequence length="813" mass="96460">MRAIITNSYYTLNPFKVHWIGRWENGEKMRYSFNAPFKPYFYYEDENGNIIKKETDIPINVRTERENYSKTYEADLVYPERVLIDLNVHKGVEIFDPNNHDITNNYKPTSYKGIPVRKKYIDIETDDRIKIDLENPGGEVLSIAMRDSFKNLTVLFTTIPKERINTEKLMNLLITENTKIRMALKEKHLERLLPYVKNMDLQVISKKNEKEMLQAYRNHLYSDKYGEVNIGYNINGFDLPYLQNRGQQQYGINMGYRYNQFRNETNVSHNLVTNFDLYQAYMRLQENDKDSFSLESVSQRELGIGKVKHTEGYMEMYDKEPEKFIVYNYRDALLCQLLDLKLGIYDFFLMLSDKAGTLDSGRWNATYLIDTVLFRKHDPEFRIPTHSEKHHIDTEGGKVLDASTGIFRNVVVFDFKHMYPNLFIQYNISHDTILFDDKITKNDIYIGEIGGRKVGFRKDKIGIIPRSIRELVKERYEIKARAKKYPPDSDEYQSLWNEQRTVKEIDNAFFGINGSEYARLFNEFIEACILFLGREQIMFVANFITSGILETIRRKGWKVIYGDTDSVFVWHPDWDNMETSEVIAEATQVSKLINEHLKELVEKHNGDTTEIFLEMEFEKIYSAWEQYGSQKQYAGWIVWKDGKYLEKPEFDIKGFDPRRSDKSIYATNYFLIKLLKLALEDREKALEFYESESEKWENHDIDPETIGIYISLNKDSYVDKNGKERSYMPKRAYDHAIREGINLDRMKGKFRMYFLKDPNPNDVIAINYDDKLPSKYLKRLDWNKHRERCFDVKLVKSMMKELRIDTENYEVDE</sequence>
<dbReference type="InterPro" id="IPR043502">
    <property type="entry name" value="DNA/RNA_pol_sf"/>
</dbReference>
<keyword evidence="2 8" id="KW-0808">Transferase</keyword>
<dbReference type="InterPro" id="IPR023211">
    <property type="entry name" value="DNA_pol_palm_dom_sf"/>
</dbReference>
<evidence type="ECO:0000256" key="9">
    <source>
        <dbReference type="SAM" id="Coils"/>
    </source>
</evidence>
<evidence type="ECO:0000256" key="2">
    <source>
        <dbReference type="ARBA" id="ARBA00022679"/>
    </source>
</evidence>
<evidence type="ECO:0000256" key="8">
    <source>
        <dbReference type="RuleBase" id="RU000442"/>
    </source>
</evidence>
<organism evidence="12">
    <name type="scientific">uncultured virus</name>
    <dbReference type="NCBI Taxonomy" id="340016"/>
    <lineage>
        <taxon>Viruses</taxon>
        <taxon>environmental samples</taxon>
    </lineage>
</organism>